<dbReference type="Gene3D" id="6.10.340.10">
    <property type="match status" value="1"/>
</dbReference>
<keyword evidence="9" id="KW-1133">Transmembrane helix</keyword>
<dbReference type="Gene3D" id="3.30.565.10">
    <property type="entry name" value="Histidine kinase-like ATPase, C-terminal domain"/>
    <property type="match status" value="1"/>
</dbReference>
<dbReference type="SUPFAM" id="SSF47384">
    <property type="entry name" value="Homodimeric domain of signal transducing histidine kinase"/>
    <property type="match status" value="1"/>
</dbReference>
<dbReference type="FunFam" id="3.30.565.10:FF:000006">
    <property type="entry name" value="Sensor histidine kinase WalK"/>
    <property type="match status" value="1"/>
</dbReference>
<accession>A0A9D1STC6</accession>
<evidence type="ECO:0000256" key="4">
    <source>
        <dbReference type="ARBA" id="ARBA00022553"/>
    </source>
</evidence>
<dbReference type="CDD" id="cd00082">
    <property type="entry name" value="HisKA"/>
    <property type="match status" value="1"/>
</dbReference>
<keyword evidence="7" id="KW-0902">Two-component regulatory system</keyword>
<sequence>MPAEVRASRHRRIRLYYAAIVFGVMTLSLAAAGCVAAVLYFTGVWPSIALFAFLSLAGASLVIAAVVSGIISRRVLKPMLRLSEASRRVAQGDFTVRLGYTGHLEEVQATYRSFNDMVAELDATETLRNDFVASVSHEFKTPISAIEGYATLLQDAQLDEAERREYAAHILAAAGRLSALVSNILLLSKLDNGAYPAAPDTFRLDEQIRRALVLLEPRWSQKGVEPDVALDSVRYTGSEALLMQVWVNLVDNAVKFSPPGGTVRVRLSALPEGGAEAVVSDDGEGMTAETQRHIFDKFYQGDSSHRAEGNGLGLSLVRAIVRLHGGEVTVQSTPGAGAAFTVRLPAQP</sequence>
<dbReference type="AlphaFoldDB" id="A0A9D1STC6"/>
<evidence type="ECO:0000256" key="5">
    <source>
        <dbReference type="ARBA" id="ARBA00022679"/>
    </source>
</evidence>
<evidence type="ECO:0000256" key="9">
    <source>
        <dbReference type="SAM" id="Phobius"/>
    </source>
</evidence>
<dbReference type="InterPro" id="IPR050736">
    <property type="entry name" value="Sensor_HK_Regulatory"/>
</dbReference>
<dbReference type="GO" id="GO:0000155">
    <property type="term" value="F:phosphorelay sensor kinase activity"/>
    <property type="evidence" value="ECO:0007669"/>
    <property type="project" value="InterPro"/>
</dbReference>
<feature type="transmembrane region" description="Helical" evidence="9">
    <location>
        <begin position="48"/>
        <end position="71"/>
    </location>
</feature>
<evidence type="ECO:0000256" key="7">
    <source>
        <dbReference type="ARBA" id="ARBA00023012"/>
    </source>
</evidence>
<evidence type="ECO:0000256" key="1">
    <source>
        <dbReference type="ARBA" id="ARBA00000085"/>
    </source>
</evidence>
<evidence type="ECO:0000256" key="2">
    <source>
        <dbReference type="ARBA" id="ARBA00004370"/>
    </source>
</evidence>
<evidence type="ECO:0000256" key="3">
    <source>
        <dbReference type="ARBA" id="ARBA00012438"/>
    </source>
</evidence>
<dbReference type="PANTHER" id="PTHR43711">
    <property type="entry name" value="TWO-COMPONENT HISTIDINE KINASE"/>
    <property type="match status" value="1"/>
</dbReference>
<feature type="domain" description="HAMP" evidence="11">
    <location>
        <begin position="73"/>
        <end position="126"/>
    </location>
</feature>
<dbReference type="InterPro" id="IPR005467">
    <property type="entry name" value="His_kinase_dom"/>
</dbReference>
<dbReference type="Proteomes" id="UP000824128">
    <property type="component" value="Unassembled WGS sequence"/>
</dbReference>
<keyword evidence="6 12" id="KW-0418">Kinase</keyword>
<dbReference type="FunFam" id="1.10.287.130:FF:000001">
    <property type="entry name" value="Two-component sensor histidine kinase"/>
    <property type="match status" value="1"/>
</dbReference>
<dbReference type="CDD" id="cd00075">
    <property type="entry name" value="HATPase"/>
    <property type="match status" value="1"/>
</dbReference>
<dbReference type="SUPFAM" id="SSF158472">
    <property type="entry name" value="HAMP domain-like"/>
    <property type="match status" value="1"/>
</dbReference>
<name>A0A9D1STC6_9FIRM</name>
<evidence type="ECO:0000259" key="11">
    <source>
        <dbReference type="PROSITE" id="PS50885"/>
    </source>
</evidence>
<dbReference type="InterPro" id="IPR003594">
    <property type="entry name" value="HATPase_dom"/>
</dbReference>
<reference evidence="12" key="1">
    <citation type="submission" date="2020-10" db="EMBL/GenBank/DDBJ databases">
        <authorList>
            <person name="Gilroy R."/>
        </authorList>
    </citation>
    <scope>NUCLEOTIDE SEQUENCE</scope>
    <source>
        <strain evidence="12">ChiGjej2B2-16831</strain>
    </source>
</reference>
<dbReference type="PROSITE" id="PS50109">
    <property type="entry name" value="HIS_KIN"/>
    <property type="match status" value="1"/>
</dbReference>
<dbReference type="PROSITE" id="PS51257">
    <property type="entry name" value="PROKAR_LIPOPROTEIN"/>
    <property type="match status" value="1"/>
</dbReference>
<dbReference type="PANTHER" id="PTHR43711:SF1">
    <property type="entry name" value="HISTIDINE KINASE 1"/>
    <property type="match status" value="1"/>
</dbReference>
<dbReference type="Pfam" id="PF00672">
    <property type="entry name" value="HAMP"/>
    <property type="match status" value="1"/>
</dbReference>
<feature type="transmembrane region" description="Helical" evidence="9">
    <location>
        <begin position="15"/>
        <end position="42"/>
    </location>
</feature>
<dbReference type="PROSITE" id="PS50885">
    <property type="entry name" value="HAMP"/>
    <property type="match status" value="1"/>
</dbReference>
<comment type="caution">
    <text evidence="12">The sequence shown here is derived from an EMBL/GenBank/DDBJ whole genome shotgun (WGS) entry which is preliminary data.</text>
</comment>
<evidence type="ECO:0000256" key="8">
    <source>
        <dbReference type="ARBA" id="ARBA00023136"/>
    </source>
</evidence>
<dbReference type="Pfam" id="PF00512">
    <property type="entry name" value="HisKA"/>
    <property type="match status" value="1"/>
</dbReference>
<evidence type="ECO:0000259" key="10">
    <source>
        <dbReference type="PROSITE" id="PS50109"/>
    </source>
</evidence>
<keyword evidence="9" id="KW-0812">Transmembrane</keyword>
<feature type="domain" description="Histidine kinase" evidence="10">
    <location>
        <begin position="134"/>
        <end position="348"/>
    </location>
</feature>
<dbReference type="Gene3D" id="1.10.287.130">
    <property type="match status" value="1"/>
</dbReference>
<dbReference type="PRINTS" id="PR00344">
    <property type="entry name" value="BCTRLSENSOR"/>
</dbReference>
<keyword evidence="4" id="KW-0597">Phosphoprotein</keyword>
<evidence type="ECO:0000313" key="13">
    <source>
        <dbReference type="Proteomes" id="UP000824128"/>
    </source>
</evidence>
<dbReference type="InterPro" id="IPR004358">
    <property type="entry name" value="Sig_transdc_His_kin-like_C"/>
</dbReference>
<keyword evidence="5" id="KW-0808">Transferase</keyword>
<organism evidence="12 13">
    <name type="scientific">Candidatus Aphodomorpha intestinavium</name>
    <dbReference type="NCBI Taxonomy" id="2840672"/>
    <lineage>
        <taxon>Bacteria</taxon>
        <taxon>Bacillati</taxon>
        <taxon>Bacillota</taxon>
        <taxon>Clostridia</taxon>
        <taxon>Eubacteriales</taxon>
        <taxon>Candidatus Aphodomorpha</taxon>
    </lineage>
</organism>
<evidence type="ECO:0000313" key="12">
    <source>
        <dbReference type="EMBL" id="HIU94600.1"/>
    </source>
</evidence>
<dbReference type="InterPro" id="IPR036890">
    <property type="entry name" value="HATPase_C_sf"/>
</dbReference>
<dbReference type="SMART" id="SM00388">
    <property type="entry name" value="HisKA"/>
    <property type="match status" value="1"/>
</dbReference>
<dbReference type="CDD" id="cd06225">
    <property type="entry name" value="HAMP"/>
    <property type="match status" value="1"/>
</dbReference>
<comment type="catalytic activity">
    <reaction evidence="1">
        <text>ATP + protein L-histidine = ADP + protein N-phospho-L-histidine.</text>
        <dbReference type="EC" id="2.7.13.3"/>
    </reaction>
</comment>
<protein>
    <recommendedName>
        <fullName evidence="3">histidine kinase</fullName>
        <ecNumber evidence="3">2.7.13.3</ecNumber>
    </recommendedName>
</protein>
<dbReference type="SUPFAM" id="SSF55874">
    <property type="entry name" value="ATPase domain of HSP90 chaperone/DNA topoisomerase II/histidine kinase"/>
    <property type="match status" value="1"/>
</dbReference>
<dbReference type="Pfam" id="PF02518">
    <property type="entry name" value="HATPase_c"/>
    <property type="match status" value="1"/>
</dbReference>
<gene>
    <name evidence="12" type="ORF">IAD24_05505</name>
</gene>
<dbReference type="InterPro" id="IPR003660">
    <property type="entry name" value="HAMP_dom"/>
</dbReference>
<dbReference type="EC" id="2.7.13.3" evidence="3"/>
<dbReference type="InterPro" id="IPR003661">
    <property type="entry name" value="HisK_dim/P_dom"/>
</dbReference>
<keyword evidence="8 9" id="KW-0472">Membrane</keyword>
<reference evidence="12" key="2">
    <citation type="journal article" date="2021" name="PeerJ">
        <title>Extensive microbial diversity within the chicken gut microbiome revealed by metagenomics and culture.</title>
        <authorList>
            <person name="Gilroy R."/>
            <person name="Ravi A."/>
            <person name="Getino M."/>
            <person name="Pursley I."/>
            <person name="Horton D.L."/>
            <person name="Alikhan N.F."/>
            <person name="Baker D."/>
            <person name="Gharbi K."/>
            <person name="Hall N."/>
            <person name="Watson M."/>
            <person name="Adriaenssens E.M."/>
            <person name="Foster-Nyarko E."/>
            <person name="Jarju S."/>
            <person name="Secka A."/>
            <person name="Antonio M."/>
            <person name="Oren A."/>
            <person name="Chaudhuri R.R."/>
            <person name="La Ragione R."/>
            <person name="Hildebrand F."/>
            <person name="Pallen M.J."/>
        </authorList>
    </citation>
    <scope>NUCLEOTIDE SEQUENCE</scope>
    <source>
        <strain evidence="12">ChiGjej2B2-16831</strain>
    </source>
</reference>
<dbReference type="SMART" id="SM00387">
    <property type="entry name" value="HATPase_c"/>
    <property type="match status" value="1"/>
</dbReference>
<dbReference type="GO" id="GO:0016020">
    <property type="term" value="C:membrane"/>
    <property type="evidence" value="ECO:0007669"/>
    <property type="project" value="UniProtKB-SubCell"/>
</dbReference>
<evidence type="ECO:0000256" key="6">
    <source>
        <dbReference type="ARBA" id="ARBA00022777"/>
    </source>
</evidence>
<dbReference type="EMBL" id="DVNZ01000173">
    <property type="protein sequence ID" value="HIU94600.1"/>
    <property type="molecule type" value="Genomic_DNA"/>
</dbReference>
<dbReference type="InterPro" id="IPR036097">
    <property type="entry name" value="HisK_dim/P_sf"/>
</dbReference>
<proteinExistence type="predicted"/>
<dbReference type="SMART" id="SM00304">
    <property type="entry name" value="HAMP"/>
    <property type="match status" value="1"/>
</dbReference>
<comment type="subcellular location">
    <subcellularLocation>
        <location evidence="2">Membrane</location>
    </subcellularLocation>
</comment>